<dbReference type="RefSeq" id="WP_096326973.1">
    <property type="nucleotide sequence ID" value="NZ_FOMX01000018.1"/>
</dbReference>
<dbReference type="SUPFAM" id="SSF54909">
    <property type="entry name" value="Dimeric alpha+beta barrel"/>
    <property type="match status" value="1"/>
</dbReference>
<feature type="chain" id="PRO_5011572123" evidence="2">
    <location>
        <begin position="18"/>
        <end position="192"/>
    </location>
</feature>
<evidence type="ECO:0000256" key="1">
    <source>
        <dbReference type="SAM" id="MobiDB-lite"/>
    </source>
</evidence>
<dbReference type="InterPro" id="IPR011008">
    <property type="entry name" value="Dimeric_a/b-barrel"/>
</dbReference>
<dbReference type="Proteomes" id="UP000199400">
    <property type="component" value="Unassembled WGS sequence"/>
</dbReference>
<proteinExistence type="predicted"/>
<dbReference type="Pfam" id="PF03992">
    <property type="entry name" value="ABM"/>
    <property type="match status" value="1"/>
</dbReference>
<dbReference type="InterPro" id="IPR007138">
    <property type="entry name" value="ABM_dom"/>
</dbReference>
<keyword evidence="2" id="KW-0732">Signal</keyword>
<keyword evidence="4" id="KW-0560">Oxidoreductase</keyword>
<dbReference type="AlphaFoldDB" id="A0A1I2CYS5"/>
<accession>A0A1I2CYS5</accession>
<dbReference type="OrthoDB" id="5518731at2"/>
<evidence type="ECO:0000313" key="4">
    <source>
        <dbReference type="EMBL" id="SFE73382.1"/>
    </source>
</evidence>
<evidence type="ECO:0000256" key="2">
    <source>
        <dbReference type="SAM" id="SignalP"/>
    </source>
</evidence>
<feature type="domain" description="ABM" evidence="3">
    <location>
        <begin position="88"/>
        <end position="153"/>
    </location>
</feature>
<feature type="region of interest" description="Disordered" evidence="1">
    <location>
        <begin position="21"/>
        <end position="46"/>
    </location>
</feature>
<reference evidence="5" key="1">
    <citation type="submission" date="2016-10" db="EMBL/GenBank/DDBJ databases">
        <authorList>
            <person name="Varghese N."/>
            <person name="Submissions S."/>
        </authorList>
    </citation>
    <scope>NUCLEOTIDE SEQUENCE [LARGE SCALE GENOMIC DNA]</scope>
    <source>
        <strain evidence="5">ATCC 25963</strain>
    </source>
</reference>
<feature type="compositionally biased region" description="Low complexity" evidence="1">
    <location>
        <begin position="29"/>
        <end position="46"/>
    </location>
</feature>
<dbReference type="STRING" id="54.SAMN02745121_05341"/>
<evidence type="ECO:0000313" key="5">
    <source>
        <dbReference type="Proteomes" id="UP000199400"/>
    </source>
</evidence>
<gene>
    <name evidence="4" type="ORF">SAMN02745121_05341</name>
</gene>
<feature type="signal peptide" evidence="2">
    <location>
        <begin position="1"/>
        <end position="17"/>
    </location>
</feature>
<protein>
    <submittedName>
        <fullName evidence="4">Antibiotic biosynthesis monooxygenase</fullName>
    </submittedName>
</protein>
<dbReference type="Gene3D" id="3.30.70.100">
    <property type="match status" value="1"/>
</dbReference>
<keyword evidence="5" id="KW-1185">Reference proteome</keyword>
<name>A0A1I2CYS5_9BACT</name>
<sequence>MSIRTIARTITLSLALAACSEPGADTDPGSESSGSTTRDDSTGTGEAACVEDDLAPTVFAGPGYDADKGGLLEPLQDKYVASTTVLVLRPEKAQEFSATVEAMIPVLVANPGLVGYATATSMKCGTARTMAVWRDQTAMMNFVTSDEHVAGMQRTQEFSTTGTVTSWEVTRAELPLTWDTATARATAATPSY</sequence>
<organism evidence="4 5">
    <name type="scientific">Nannocystis exedens</name>
    <dbReference type="NCBI Taxonomy" id="54"/>
    <lineage>
        <taxon>Bacteria</taxon>
        <taxon>Pseudomonadati</taxon>
        <taxon>Myxococcota</taxon>
        <taxon>Polyangia</taxon>
        <taxon>Nannocystales</taxon>
        <taxon>Nannocystaceae</taxon>
        <taxon>Nannocystis</taxon>
    </lineage>
</organism>
<evidence type="ECO:0000259" key="3">
    <source>
        <dbReference type="Pfam" id="PF03992"/>
    </source>
</evidence>
<dbReference type="GO" id="GO:0004497">
    <property type="term" value="F:monooxygenase activity"/>
    <property type="evidence" value="ECO:0007669"/>
    <property type="project" value="UniProtKB-KW"/>
</dbReference>
<dbReference type="PROSITE" id="PS51257">
    <property type="entry name" value="PROKAR_LIPOPROTEIN"/>
    <property type="match status" value="1"/>
</dbReference>
<keyword evidence="4" id="KW-0503">Monooxygenase</keyword>
<dbReference type="EMBL" id="FOMX01000018">
    <property type="protein sequence ID" value="SFE73382.1"/>
    <property type="molecule type" value="Genomic_DNA"/>
</dbReference>